<keyword evidence="4" id="KW-0411">Iron-sulfur</keyword>
<keyword evidence="2" id="KW-0479">Metal-binding</keyword>
<dbReference type="PANTHER" id="PTHR11228:SF7">
    <property type="entry name" value="PQQA PEPTIDE CYCLASE"/>
    <property type="match status" value="1"/>
</dbReference>
<evidence type="ECO:0000256" key="1">
    <source>
        <dbReference type="ARBA" id="ARBA00022691"/>
    </source>
</evidence>
<accession>A0A3A9ALP0</accession>
<protein>
    <submittedName>
        <fullName evidence="5">Radical SAM protein</fullName>
    </submittedName>
</protein>
<evidence type="ECO:0000256" key="3">
    <source>
        <dbReference type="ARBA" id="ARBA00023004"/>
    </source>
</evidence>
<dbReference type="InterPro" id="IPR013785">
    <property type="entry name" value="Aldolase_TIM"/>
</dbReference>
<name>A0A3A9ALP0_9FIRM</name>
<dbReference type="Gene3D" id="3.20.20.70">
    <property type="entry name" value="Aldolase class I"/>
    <property type="match status" value="1"/>
</dbReference>
<dbReference type="GO" id="GO:0003824">
    <property type="term" value="F:catalytic activity"/>
    <property type="evidence" value="ECO:0007669"/>
    <property type="project" value="InterPro"/>
</dbReference>
<keyword evidence="3" id="KW-0408">Iron</keyword>
<gene>
    <name evidence="5" type="ORF">D7V94_06685</name>
</gene>
<dbReference type="SUPFAM" id="SSF102114">
    <property type="entry name" value="Radical SAM enzymes"/>
    <property type="match status" value="1"/>
</dbReference>
<keyword evidence="6" id="KW-1185">Reference proteome</keyword>
<evidence type="ECO:0000313" key="6">
    <source>
        <dbReference type="Proteomes" id="UP000280696"/>
    </source>
</evidence>
<keyword evidence="1" id="KW-0949">S-adenosyl-L-methionine</keyword>
<dbReference type="EMBL" id="RAYQ01000005">
    <property type="protein sequence ID" value="RKI92362.1"/>
    <property type="molecule type" value="Genomic_DNA"/>
</dbReference>
<dbReference type="Proteomes" id="UP000280696">
    <property type="component" value="Unassembled WGS sequence"/>
</dbReference>
<dbReference type="SFLD" id="SFLDG01067">
    <property type="entry name" value="SPASM/twitch_domain_containing"/>
    <property type="match status" value="1"/>
</dbReference>
<dbReference type="InterPro" id="IPR050377">
    <property type="entry name" value="Radical_SAM_PqqE_MftC-like"/>
</dbReference>
<dbReference type="OrthoDB" id="7528037at2"/>
<evidence type="ECO:0000313" key="5">
    <source>
        <dbReference type="EMBL" id="RKI92362.1"/>
    </source>
</evidence>
<evidence type="ECO:0000256" key="2">
    <source>
        <dbReference type="ARBA" id="ARBA00022723"/>
    </source>
</evidence>
<dbReference type="PANTHER" id="PTHR11228">
    <property type="entry name" value="RADICAL SAM DOMAIN PROTEIN"/>
    <property type="match status" value="1"/>
</dbReference>
<dbReference type="AlphaFoldDB" id="A0A3A9ALP0"/>
<dbReference type="GO" id="GO:0051536">
    <property type="term" value="F:iron-sulfur cluster binding"/>
    <property type="evidence" value="ECO:0007669"/>
    <property type="project" value="UniProtKB-KW"/>
</dbReference>
<dbReference type="SFLD" id="SFLDS00029">
    <property type="entry name" value="Radical_SAM"/>
    <property type="match status" value="1"/>
</dbReference>
<dbReference type="InterPro" id="IPR007197">
    <property type="entry name" value="rSAM"/>
</dbReference>
<dbReference type="InterPro" id="IPR058240">
    <property type="entry name" value="rSAM_sf"/>
</dbReference>
<reference evidence="5 6" key="1">
    <citation type="submission" date="2018-09" db="EMBL/GenBank/DDBJ databases">
        <title>Murine metabolic-syndrome-specific gut microbial biobank.</title>
        <authorList>
            <person name="Liu C."/>
        </authorList>
    </citation>
    <scope>NUCLEOTIDE SEQUENCE [LARGE SCALE GENOMIC DNA]</scope>
    <source>
        <strain evidence="5 6">0.1xD8-82</strain>
    </source>
</reference>
<evidence type="ECO:0000256" key="4">
    <source>
        <dbReference type="ARBA" id="ARBA00023014"/>
    </source>
</evidence>
<dbReference type="GO" id="GO:0046872">
    <property type="term" value="F:metal ion binding"/>
    <property type="evidence" value="ECO:0007669"/>
    <property type="project" value="UniProtKB-KW"/>
</dbReference>
<dbReference type="RefSeq" id="WP_120468067.1">
    <property type="nucleotide sequence ID" value="NZ_CATAJS010000004.1"/>
</dbReference>
<organism evidence="5 6">
    <name type="scientific">Parablautia intestinalis</name>
    <dbReference type="NCBI Taxonomy" id="2320100"/>
    <lineage>
        <taxon>Bacteria</taxon>
        <taxon>Bacillati</taxon>
        <taxon>Bacillota</taxon>
        <taxon>Clostridia</taxon>
        <taxon>Lachnospirales</taxon>
        <taxon>Lachnospiraceae</taxon>
        <taxon>Parablautia</taxon>
    </lineage>
</organism>
<sequence>MNYIIYGINRVARDFLYIFDNLSIKYLTDNEISSHTQWGFDVYELQHALKDNCYDKIIVCDFEKGEKIKELQSLGLKYGKDYVLEEDFFIQLDDFSLPGNKPIAVWGTGNMAHKLMEDATDFMPDIFIDSNKSSEVFYERKVYFPDEIQLKDYYIVIAIAKSAEVRNVLENNHLKEYEDFCSFHTILGRPSEMLRKTIFDDKYYELECHTMLNHLEILNSGASRCCCTTFVAQDLDNILSKQSSDVWRSNLHKIMCLSIENRTYSFCDKNMCPLFVDKSSRKKAEKKSIDWDYKNMSDTPEVLALGYDPSCNLACTTCRKSTYFVQGNDKKTVDAITSLIKAEYLEKCKFLILAGDGEVFASPAYKAIYEDPKCNPEYIRLLTNGILFTPRNWAAFKANKTSKIMMTVSIDAATAESYEQIRCNGNFEVLKKNMVFASKLRKKGELSYLRFNFVVQKKNYLEMASFVKWGEKLGVDEIFFTKILNWGTYSKEEFAEISMMQEDEVTPKPELIEVLNDPIIKNSTIVDLGTIQYMHKLDEVNIVENYYKWELEKRGGKLFQ</sequence>
<comment type="caution">
    <text evidence="5">The sequence shown here is derived from an EMBL/GenBank/DDBJ whole genome shotgun (WGS) entry which is preliminary data.</text>
</comment>
<proteinExistence type="predicted"/>